<organism evidence="2 3">
    <name type="scientific">Kribbella kalugense</name>
    <dbReference type="NCBI Taxonomy" id="2512221"/>
    <lineage>
        <taxon>Bacteria</taxon>
        <taxon>Bacillati</taxon>
        <taxon>Actinomycetota</taxon>
        <taxon>Actinomycetes</taxon>
        <taxon>Propionibacteriales</taxon>
        <taxon>Kribbellaceae</taxon>
        <taxon>Kribbella</taxon>
    </lineage>
</organism>
<evidence type="ECO:0000256" key="1">
    <source>
        <dbReference type="SAM" id="Phobius"/>
    </source>
</evidence>
<dbReference type="OrthoDB" id="3824449at2"/>
<evidence type="ECO:0000313" key="3">
    <source>
        <dbReference type="Proteomes" id="UP000295447"/>
    </source>
</evidence>
<evidence type="ECO:0000313" key="2">
    <source>
        <dbReference type="EMBL" id="TDW17888.1"/>
    </source>
</evidence>
<gene>
    <name evidence="2" type="ORF">EV650_4466</name>
</gene>
<evidence type="ECO:0008006" key="4">
    <source>
        <dbReference type="Google" id="ProtNLM"/>
    </source>
</evidence>
<protein>
    <recommendedName>
        <fullName evidence="4">PEGA domain-containing protein</fullName>
    </recommendedName>
</protein>
<dbReference type="Proteomes" id="UP000295447">
    <property type="component" value="Unassembled WGS sequence"/>
</dbReference>
<accession>A0A4R7ZN18</accession>
<sequence>MLEENRRSFLIGAVALAVIVVLIGGILLLRGAGGDQTKLVVQSIPGDLTLTLDGHEIPANGEVNVKPGEHTLAGSRRGFQSYSTTITAAGDAVSYNMYLYANSAEGRQWAKTNPEQELQLEQEAGKRFDEMNDRLRAKYPVISQLPYIGDGFEATQAASKTDPKNPEAISVAVEVYAATGKEKALQWIQSNGWDPDTLDLIWTTGK</sequence>
<comment type="caution">
    <text evidence="2">The sequence shown here is derived from an EMBL/GenBank/DDBJ whole genome shotgun (WGS) entry which is preliminary data.</text>
</comment>
<keyword evidence="1" id="KW-0472">Membrane</keyword>
<name>A0A4R7ZN18_9ACTN</name>
<keyword evidence="1" id="KW-0812">Transmembrane</keyword>
<dbReference type="EMBL" id="SODF01000002">
    <property type="protein sequence ID" value="TDW17888.1"/>
    <property type="molecule type" value="Genomic_DNA"/>
</dbReference>
<keyword evidence="1" id="KW-1133">Transmembrane helix</keyword>
<proteinExistence type="predicted"/>
<feature type="transmembrane region" description="Helical" evidence="1">
    <location>
        <begin position="9"/>
        <end position="29"/>
    </location>
</feature>
<reference evidence="2 3" key="1">
    <citation type="submission" date="2019-03" db="EMBL/GenBank/DDBJ databases">
        <title>Genomic Encyclopedia of Type Strains, Phase III (KMG-III): the genomes of soil and plant-associated and newly described type strains.</title>
        <authorList>
            <person name="Whitman W."/>
        </authorList>
    </citation>
    <scope>NUCLEOTIDE SEQUENCE [LARGE SCALE GENOMIC DNA]</scope>
    <source>
        <strain evidence="2 3">VKM Ac-2570</strain>
    </source>
</reference>
<dbReference type="RefSeq" id="WP_134120949.1">
    <property type="nucleotide sequence ID" value="NZ_SODF01000002.1"/>
</dbReference>
<dbReference type="AlphaFoldDB" id="A0A4R7ZN18"/>
<keyword evidence="3" id="KW-1185">Reference proteome</keyword>